<keyword evidence="3" id="KW-1185">Reference proteome</keyword>
<feature type="transmembrane region" description="Helical" evidence="1">
    <location>
        <begin position="42"/>
        <end position="65"/>
    </location>
</feature>
<feature type="transmembrane region" description="Helical" evidence="1">
    <location>
        <begin position="12"/>
        <end position="30"/>
    </location>
</feature>
<sequence length="450" mass="46112">MSGPTLIELRRSNARALGLVVAVVAAAWFAGQTGHWLRQWNWFAVMATSAMFVLAPLALAGGAMLGRRDGRTRADELIGSTGRPRWQRVTPGIAALTVATTVAYLLVLSVAAVVVAVNGSYLGVAGLVSMLVDLVVLAGAVWVGIGVGRAWPAPMVPPALAVIGLVVQLAGDTIIGPDGSATPLAALSMLVQPPGADWETASGAAVLSRLALGLGLLAGGGLLTVGASRPVRAGGLVAVAAGVAVTMAVSPATASSPTNRIDAAAQRLVCTDGGPQVCVTAVHAYLLPSVVPQARAALTKLAKLPDAPTRVVEWHPDTVGTGDDLDYLGDTPTTEPGTVFFRLDLADQDVDTDVEASILNGAGTTANGCRLQHPDALWAAGAWLAGGDTLDVKDFVFGLKLFPDDYRPVLSTLRQAPATEQLRRVTALRNAANACRTTDLTAILTGKSAA</sequence>
<dbReference type="Proteomes" id="UP001500967">
    <property type="component" value="Unassembled WGS sequence"/>
</dbReference>
<name>A0ABP3DWF0_9ACTN</name>
<proteinExistence type="predicted"/>
<feature type="transmembrane region" description="Helical" evidence="1">
    <location>
        <begin position="233"/>
        <end position="252"/>
    </location>
</feature>
<gene>
    <name evidence="2" type="ORF">GCM10009539_29960</name>
</gene>
<reference evidence="3" key="1">
    <citation type="journal article" date="2019" name="Int. J. Syst. Evol. Microbiol.">
        <title>The Global Catalogue of Microorganisms (GCM) 10K type strain sequencing project: providing services to taxonomists for standard genome sequencing and annotation.</title>
        <authorList>
            <consortium name="The Broad Institute Genomics Platform"/>
            <consortium name="The Broad Institute Genome Sequencing Center for Infectious Disease"/>
            <person name="Wu L."/>
            <person name="Ma J."/>
        </authorList>
    </citation>
    <scope>NUCLEOTIDE SEQUENCE [LARGE SCALE GENOMIC DNA]</scope>
    <source>
        <strain evidence="3">JCM 10425</strain>
    </source>
</reference>
<evidence type="ECO:0000313" key="2">
    <source>
        <dbReference type="EMBL" id="GAA0242533.1"/>
    </source>
</evidence>
<accession>A0ABP3DWF0</accession>
<keyword evidence="1" id="KW-1133">Transmembrane helix</keyword>
<evidence type="ECO:0000313" key="3">
    <source>
        <dbReference type="Proteomes" id="UP001500967"/>
    </source>
</evidence>
<feature type="transmembrane region" description="Helical" evidence="1">
    <location>
        <begin position="155"/>
        <end position="175"/>
    </location>
</feature>
<feature type="transmembrane region" description="Helical" evidence="1">
    <location>
        <begin position="121"/>
        <end position="143"/>
    </location>
</feature>
<organism evidence="2 3">
    <name type="scientific">Cryptosporangium japonicum</name>
    <dbReference type="NCBI Taxonomy" id="80872"/>
    <lineage>
        <taxon>Bacteria</taxon>
        <taxon>Bacillati</taxon>
        <taxon>Actinomycetota</taxon>
        <taxon>Actinomycetes</taxon>
        <taxon>Cryptosporangiales</taxon>
        <taxon>Cryptosporangiaceae</taxon>
        <taxon>Cryptosporangium</taxon>
    </lineage>
</organism>
<keyword evidence="1" id="KW-0472">Membrane</keyword>
<protein>
    <submittedName>
        <fullName evidence="2">Uncharacterized protein</fullName>
    </submittedName>
</protein>
<evidence type="ECO:0000256" key="1">
    <source>
        <dbReference type="SAM" id="Phobius"/>
    </source>
</evidence>
<dbReference type="RefSeq" id="WP_344649416.1">
    <property type="nucleotide sequence ID" value="NZ_BAAAGX010000010.1"/>
</dbReference>
<dbReference type="EMBL" id="BAAAGX010000010">
    <property type="protein sequence ID" value="GAA0242533.1"/>
    <property type="molecule type" value="Genomic_DNA"/>
</dbReference>
<keyword evidence="1" id="KW-0812">Transmembrane</keyword>
<comment type="caution">
    <text evidence="2">The sequence shown here is derived from an EMBL/GenBank/DDBJ whole genome shotgun (WGS) entry which is preliminary data.</text>
</comment>
<feature type="transmembrane region" description="Helical" evidence="1">
    <location>
        <begin position="93"/>
        <end position="115"/>
    </location>
</feature>
<feature type="transmembrane region" description="Helical" evidence="1">
    <location>
        <begin position="206"/>
        <end position="226"/>
    </location>
</feature>